<dbReference type="InterPro" id="IPR028098">
    <property type="entry name" value="Glyco_trans_4-like_N"/>
</dbReference>
<reference evidence="4" key="2">
    <citation type="submission" date="2013-07" db="EMBL/GenBank/DDBJ databases">
        <authorList>
            <person name="Morais-Silva F.O."/>
            <person name="Rezende A.M."/>
            <person name="Pimentel C."/>
            <person name="Resende D.M."/>
            <person name="Santos C.I."/>
            <person name="Clemente C."/>
            <person name="de Oliveira L.M."/>
            <person name="da Silva S.M."/>
            <person name="Costa D.A."/>
            <person name="Varela-Raposo A."/>
            <person name="Horacio E.C.A."/>
            <person name="Matos M."/>
            <person name="Flores O."/>
            <person name="Ruiz J.C."/>
            <person name="Rodrigues-Pousada C."/>
        </authorList>
    </citation>
    <scope>NUCLEOTIDE SEQUENCE [LARGE SCALE GENOMIC DNA]</scope>
    <source>
        <strain evidence="4">ATCC 19364 / DSM 1382 / NCIMB 9332 / VKM B-1759</strain>
    </source>
</reference>
<dbReference type="InterPro" id="IPR050194">
    <property type="entry name" value="Glycosyltransferase_grp1"/>
</dbReference>
<dbReference type="STRING" id="1121448.DGI_2231"/>
<feature type="domain" description="Glycosyl transferase family 1" evidence="1">
    <location>
        <begin position="192"/>
        <end position="342"/>
    </location>
</feature>
<dbReference type="RefSeq" id="WP_021760932.1">
    <property type="nucleotide sequence ID" value="NC_022444.1"/>
</dbReference>
<dbReference type="OrthoDB" id="5443996at2"/>
<evidence type="ECO:0000259" key="1">
    <source>
        <dbReference type="Pfam" id="PF00534"/>
    </source>
</evidence>
<keyword evidence="3" id="KW-0808">Transferase</keyword>
<name>T2GCY2_MEGG1</name>
<dbReference type="PATRIC" id="fig|1121448.10.peg.2184"/>
<evidence type="ECO:0000313" key="4">
    <source>
        <dbReference type="Proteomes" id="UP000016587"/>
    </source>
</evidence>
<dbReference type="InterPro" id="IPR001296">
    <property type="entry name" value="Glyco_trans_1"/>
</dbReference>
<dbReference type="CDD" id="cd03801">
    <property type="entry name" value="GT4_PimA-like"/>
    <property type="match status" value="1"/>
</dbReference>
<evidence type="ECO:0000313" key="3">
    <source>
        <dbReference type="EMBL" id="AGW13986.1"/>
    </source>
</evidence>
<feature type="domain" description="Glycosyltransferase subfamily 4-like N-terminal" evidence="2">
    <location>
        <begin position="50"/>
        <end position="160"/>
    </location>
</feature>
<gene>
    <name evidence="3" type="ORF">DGI_2231</name>
</gene>
<dbReference type="KEGG" id="dgg:DGI_2231"/>
<dbReference type="Proteomes" id="UP000016587">
    <property type="component" value="Chromosome"/>
</dbReference>
<dbReference type="GO" id="GO:0016758">
    <property type="term" value="F:hexosyltransferase activity"/>
    <property type="evidence" value="ECO:0007669"/>
    <property type="project" value="TreeGrafter"/>
</dbReference>
<evidence type="ECO:0000259" key="2">
    <source>
        <dbReference type="Pfam" id="PF13579"/>
    </source>
</evidence>
<reference evidence="3 4" key="1">
    <citation type="journal article" date="2013" name="J. Bacteriol.">
        <title>Roles of HynAB and Ech, the only two hydrogenases found in the model sulfate reducer Desulfovibrio gigas.</title>
        <authorList>
            <person name="Morais-Silva F.O."/>
            <person name="Santos C.I."/>
            <person name="Rodrigues R."/>
            <person name="Pereira I.A."/>
            <person name="Rodrigues-Pousada C."/>
        </authorList>
    </citation>
    <scope>NUCLEOTIDE SEQUENCE [LARGE SCALE GENOMIC DNA]</scope>
    <source>
        <strain evidence="4">ATCC 19364 / DSM 1382 / NCIMB 9332 / VKM B-1759</strain>
    </source>
</reference>
<dbReference type="AlphaFoldDB" id="T2GCY2"/>
<protein>
    <submittedName>
        <fullName evidence="3">Putative glycosyl transferase group 1</fullName>
    </submittedName>
</protein>
<dbReference type="eggNOG" id="COG0438">
    <property type="taxonomic scope" value="Bacteria"/>
</dbReference>
<organism evidence="3 4">
    <name type="scientific">Megalodesulfovibrio gigas (strain ATCC 19364 / DSM 1382 / NCIMB 9332 / VKM B-1759)</name>
    <name type="common">Desulfovibrio gigas</name>
    <dbReference type="NCBI Taxonomy" id="1121448"/>
    <lineage>
        <taxon>Bacteria</taxon>
        <taxon>Pseudomonadati</taxon>
        <taxon>Thermodesulfobacteriota</taxon>
        <taxon>Desulfovibrionia</taxon>
        <taxon>Desulfovibrionales</taxon>
        <taxon>Desulfovibrionaceae</taxon>
        <taxon>Megalodesulfovibrio</taxon>
    </lineage>
</organism>
<dbReference type="HOGENOM" id="CLU_009583_45_0_7"/>
<proteinExistence type="predicted"/>
<keyword evidence="4" id="KW-1185">Reference proteome</keyword>
<dbReference type="Pfam" id="PF00534">
    <property type="entry name" value="Glycos_transf_1"/>
    <property type="match status" value="1"/>
</dbReference>
<dbReference type="Pfam" id="PF13579">
    <property type="entry name" value="Glyco_trans_4_4"/>
    <property type="match status" value="1"/>
</dbReference>
<dbReference type="EMBL" id="CP006585">
    <property type="protein sequence ID" value="AGW13986.1"/>
    <property type="molecule type" value="Genomic_DNA"/>
</dbReference>
<dbReference type="Gene3D" id="3.40.50.2000">
    <property type="entry name" value="Glycogen Phosphorylase B"/>
    <property type="match status" value="2"/>
</dbReference>
<dbReference type="PANTHER" id="PTHR45947:SF3">
    <property type="entry name" value="SULFOQUINOVOSYL TRANSFERASE SQD2"/>
    <property type="match status" value="1"/>
</dbReference>
<dbReference type="PANTHER" id="PTHR45947">
    <property type="entry name" value="SULFOQUINOVOSYL TRANSFERASE SQD2"/>
    <property type="match status" value="1"/>
</dbReference>
<accession>T2GCY2</accession>
<sequence>MRLAFVTPMRPLAHPRLSGDVTIAQDLADFFAQRGHTVIPAGQISTDRIWERPWRWPALAREALRLVRLRPRVDAVFTYHAYYRAPDLLGALAARCGAPYIVFAPAYATNRRRHWRSRPGYELNRYGLRQADLLVSNKQPEVRNLLRIVPEEKLLYVPPGIRTECFSFDAQARAGLRAAWNTGDDPVLAVAAMLREDVKAEGLEWVIRTAGRLLREGTPLRLAVAGDGPARARLEALAAAELPGRAVFVGRMDRFRLQEFYSAGDLFVFPGIREGLGMVYLEAQCCGLPCVAWDHDGAPEVVRHGVSGFVTPSYDAEAFAEAIRSLLTDPARRVALGRSAREYVLANHDVTRNYGRMETRILELLAARRQEARS</sequence>
<dbReference type="SUPFAM" id="SSF53756">
    <property type="entry name" value="UDP-Glycosyltransferase/glycogen phosphorylase"/>
    <property type="match status" value="1"/>
</dbReference>